<comment type="subunit">
    <text evidence="7">The RNAP catalytic core consists of 2 alpha, 1 beta, 1 beta' and 1 omega subunit. When a sigma factor is associated with the core the holoenzyme is formed, which can initiate transcription.</text>
</comment>
<keyword evidence="2 7" id="KW-0808">Transferase</keyword>
<dbReference type="SUPFAM" id="SSF64484">
    <property type="entry name" value="beta and beta-prime subunits of DNA dependent RNA-polymerase"/>
    <property type="match status" value="1"/>
</dbReference>
<protein>
    <recommendedName>
        <fullName evidence="7">DNA-directed RNA polymerase subunit beta'</fullName>
        <shortName evidence="7">RNAP subunit beta'</shortName>
        <ecNumber evidence="7">2.7.7.6</ecNumber>
    </recommendedName>
    <alternativeName>
        <fullName evidence="7">RNA polymerase subunit beta'</fullName>
    </alternativeName>
    <alternativeName>
        <fullName evidence="7">Transcriptase subunit beta'</fullName>
    </alternativeName>
</protein>
<evidence type="ECO:0000313" key="10">
    <source>
        <dbReference type="EMBL" id="OHA49155.1"/>
    </source>
</evidence>
<keyword evidence="5 7" id="KW-0804">Transcription</keyword>
<keyword evidence="7" id="KW-0862">Zinc</keyword>
<dbReference type="PANTHER" id="PTHR19376">
    <property type="entry name" value="DNA-DIRECTED RNA POLYMERASE"/>
    <property type="match status" value="1"/>
</dbReference>
<feature type="domain" description="FHA" evidence="9">
    <location>
        <begin position="1051"/>
        <end position="1114"/>
    </location>
</feature>
<dbReference type="HAMAP" id="MF_01322">
    <property type="entry name" value="RNApol_bact_RpoC"/>
    <property type="match status" value="1"/>
</dbReference>
<dbReference type="InterPro" id="IPR006592">
    <property type="entry name" value="RNA_pol_N"/>
</dbReference>
<evidence type="ECO:0000256" key="3">
    <source>
        <dbReference type="ARBA" id="ARBA00022695"/>
    </source>
</evidence>
<comment type="caution">
    <text evidence="10">The sequence shown here is derived from an EMBL/GenBank/DDBJ whole genome shotgun (WGS) entry which is preliminary data.</text>
</comment>
<feature type="binding site" evidence="7">
    <location>
        <position position="827"/>
    </location>
    <ligand>
        <name>Zn(2+)</name>
        <dbReference type="ChEBI" id="CHEBI:29105"/>
        <label>2</label>
    </ligand>
</feature>
<dbReference type="InterPro" id="IPR007080">
    <property type="entry name" value="RNA_pol_Rpb1_1"/>
</dbReference>
<dbReference type="CDD" id="cd01609">
    <property type="entry name" value="RNAP_beta'_N"/>
    <property type="match status" value="1"/>
</dbReference>
<name>A0A1G2PLC9_9BACT</name>
<evidence type="ECO:0000256" key="2">
    <source>
        <dbReference type="ARBA" id="ARBA00022679"/>
    </source>
</evidence>
<dbReference type="InterPro" id="IPR000253">
    <property type="entry name" value="FHA_dom"/>
</dbReference>
<comment type="cofactor">
    <cofactor evidence="7">
        <name>Zn(2+)</name>
        <dbReference type="ChEBI" id="CHEBI:29105"/>
    </cofactor>
    <text evidence="7">Binds 2 Zn(2+) ions per subunit.</text>
</comment>
<dbReference type="InterPro" id="IPR042102">
    <property type="entry name" value="RNA_pol_Rpb1_3_sf"/>
</dbReference>
<keyword evidence="1 7" id="KW-0240">DNA-directed RNA polymerase</keyword>
<dbReference type="Gene3D" id="1.10.132.30">
    <property type="match status" value="1"/>
</dbReference>
<dbReference type="InterPro" id="IPR000722">
    <property type="entry name" value="RNA_pol_asu"/>
</dbReference>
<dbReference type="Gene3D" id="1.10.150.390">
    <property type="match status" value="1"/>
</dbReference>
<feature type="binding site" evidence="7">
    <location>
        <position position="79"/>
    </location>
    <ligand>
        <name>Zn(2+)</name>
        <dbReference type="ChEBI" id="CHEBI:29105"/>
        <label>1</label>
    </ligand>
</feature>
<dbReference type="GO" id="GO:0003677">
    <property type="term" value="F:DNA binding"/>
    <property type="evidence" value="ECO:0007669"/>
    <property type="project" value="UniProtKB-UniRule"/>
</dbReference>
<proteinExistence type="inferred from homology"/>
<gene>
    <name evidence="7" type="primary">rpoC</name>
    <name evidence="10" type="ORF">A2W59_00320</name>
</gene>
<dbReference type="InterPro" id="IPR007066">
    <property type="entry name" value="RNA_pol_Rpb1_3"/>
</dbReference>
<accession>A0A1G2PLC9</accession>
<dbReference type="SMART" id="SM00663">
    <property type="entry name" value="RPOLA_N"/>
    <property type="match status" value="1"/>
</dbReference>
<evidence type="ECO:0000256" key="4">
    <source>
        <dbReference type="ARBA" id="ARBA00022723"/>
    </source>
</evidence>
<evidence type="ECO:0000256" key="8">
    <source>
        <dbReference type="RuleBase" id="RU004279"/>
    </source>
</evidence>
<dbReference type="InterPro" id="IPR044893">
    <property type="entry name" value="RNA_pol_Rpb1_clamp_domain"/>
</dbReference>
<dbReference type="Gene3D" id="4.10.860.120">
    <property type="entry name" value="RNA polymerase II, clamp domain"/>
    <property type="match status" value="1"/>
</dbReference>
<feature type="binding site" evidence="7">
    <location>
        <position position="63"/>
    </location>
    <ligand>
        <name>Zn(2+)</name>
        <dbReference type="ChEBI" id="CHEBI:29105"/>
        <label>1</label>
    </ligand>
</feature>
<feature type="binding site" evidence="7">
    <location>
        <position position="496"/>
    </location>
    <ligand>
        <name>Mg(2+)</name>
        <dbReference type="ChEBI" id="CHEBI:18420"/>
    </ligand>
</feature>
<dbReference type="GO" id="GO:0006351">
    <property type="term" value="P:DNA-templated transcription"/>
    <property type="evidence" value="ECO:0007669"/>
    <property type="project" value="UniProtKB-UniRule"/>
</dbReference>
<dbReference type="CDD" id="cd02655">
    <property type="entry name" value="RNAP_beta'_C"/>
    <property type="match status" value="1"/>
</dbReference>
<dbReference type="Pfam" id="PF04997">
    <property type="entry name" value="RNA_pol_Rpb1_1"/>
    <property type="match status" value="1"/>
</dbReference>
<dbReference type="InterPro" id="IPR045867">
    <property type="entry name" value="DNA-dir_RpoC_beta_prime"/>
</dbReference>
<evidence type="ECO:0000256" key="5">
    <source>
        <dbReference type="ARBA" id="ARBA00023163"/>
    </source>
</evidence>
<feature type="binding site" evidence="7">
    <location>
        <position position="903"/>
    </location>
    <ligand>
        <name>Zn(2+)</name>
        <dbReference type="ChEBI" id="CHEBI:29105"/>
        <label>2</label>
    </ligand>
</feature>
<dbReference type="EMBL" id="MHSU01000036">
    <property type="protein sequence ID" value="OHA49155.1"/>
    <property type="molecule type" value="Genomic_DNA"/>
</dbReference>
<dbReference type="InterPro" id="IPR007081">
    <property type="entry name" value="RNA_pol_Rpb1_5"/>
</dbReference>
<keyword evidence="7" id="KW-0460">Magnesium</keyword>
<comment type="function">
    <text evidence="7 8">DNA-dependent RNA polymerase catalyzes the transcription of DNA into RNA using the four ribonucleoside triphosphates as substrates.</text>
</comment>
<feature type="binding site" evidence="7">
    <location>
        <position position="494"/>
    </location>
    <ligand>
        <name>Mg(2+)</name>
        <dbReference type="ChEBI" id="CHEBI:18420"/>
    </ligand>
</feature>
<evidence type="ECO:0000256" key="1">
    <source>
        <dbReference type="ARBA" id="ARBA00022478"/>
    </source>
</evidence>
<sequence>MDTKVTDFESIVLKLASPERILSWSRGEVTKPETINYRTQRPERNGLFCEKIFGPEKDFECYCGKYKRIRYKGIICEKCGVEVTNSIVRRERMGHIALAAPVSHIWFLKGAPSRIGMLLDIKSTDLDKVIYFAGYIITKIVESEKIVAYKNLDSEYKAKLKEVKTKEEKDVLKSSMLKAKSELDALVLYRVLSELDYYGLSMKYGEIFEAETGAESIYNIFKKINLDEFKSKLEPLTETTTAQDRAKIIARINLVKSMKRAGVRPEWMFLTALPVIPPALRPMVALDGGRHATSDLNDLYRRVINRNNRLKKLVEIKAPEVICRNEKRILQEAVDAMLDNTMRRSQNTALAQGQRRPLKSLAEMLKGKQGRFRQNLLGKRVDYSGRSVIVVGPELKMSQCGLPKHMALELFRPFVIAELIKKEIAYNIRGAGKLVDEKIPEVWAILEEVIKDKRVLLNRAPSLHRLSFQAFQPVLIGGNAIQLHPMVCHGFNADFDGDQMTVHVPLGPEAQAEAKDIIASVKNLLRPGNGEPIVDPSQDMVMGCYWLTKIKQSAQGEGNYYSSPNDAILANSFGKVDIRAKVKVLPDELPKYKIFNGEIFETTVGRLMFNGTLPDDFPYINEETGKKILSSLVARLIEKYGIDATPDILDRIKNFGFKYATVSGISWGYHDLKLPEKKEEILAEAEKLAVEIKGQYQDGLLTDSERYNKVIEIWQGAKNKIEDLVPETMDKMGPIYAMVTSGARGSLSQLGQMTGMKGLMINPAGKIIDFPVRSSYKEGLGILEYFITTHGARKGEADTSLKTSKAGYLTRRLVDVSHDVVVTEESCADKEGIIVSRSKMESYGKKFSSRIFGRTLAAGSGRFKKGHLLSAVDAKELESSGVEEVNIYSPITCQAKKGICGKCYGYDLGNGAPVKIGEAVGIIAAQSVGEPGTQLTMKTFHKGGIAGGGDFTMGLPRIEEIFELRIPKNPAVICDAEGEVLEIKQAEEEIETKTADKIVTVLIDKEASKTDKGSKEFYIPFGRFVTVKKGDKVKIGDALTDGSLNIKEYFVVAGRDKTQEYILKEVDKVYSMQGASINEKHIEVIIKQMFSRYKVVDSGDTDLNAGEAVNGQRALEENEKAKNDGKNPAKLEPMVMSIAKVALSAPGFLSAASFQDTARVLIKTAVMGGEDKLIGLKENVIIGRLIPAGTGFRKEYVKEEEKLEEK</sequence>
<reference evidence="10 11" key="1">
    <citation type="journal article" date="2016" name="Nat. Commun.">
        <title>Thousands of microbial genomes shed light on interconnected biogeochemical processes in an aquifer system.</title>
        <authorList>
            <person name="Anantharaman K."/>
            <person name="Brown C.T."/>
            <person name="Hug L.A."/>
            <person name="Sharon I."/>
            <person name="Castelle C.J."/>
            <person name="Probst A.J."/>
            <person name="Thomas B.C."/>
            <person name="Singh A."/>
            <person name="Wilkins M.J."/>
            <person name="Karaoz U."/>
            <person name="Brodie E.L."/>
            <person name="Williams K.H."/>
            <person name="Hubbard S.S."/>
            <person name="Banfield J.F."/>
        </authorList>
    </citation>
    <scope>NUCLEOTIDE SEQUENCE [LARGE SCALE GENOMIC DNA]</scope>
</reference>
<dbReference type="NCBIfam" id="TIGR02386">
    <property type="entry name" value="rpoC_TIGR"/>
    <property type="match status" value="1"/>
</dbReference>
<comment type="similarity">
    <text evidence="7 8">Belongs to the RNA polymerase beta' chain family.</text>
</comment>
<dbReference type="GO" id="GO:0003899">
    <property type="term" value="F:DNA-directed RNA polymerase activity"/>
    <property type="evidence" value="ECO:0007669"/>
    <property type="project" value="UniProtKB-UniRule"/>
</dbReference>
<dbReference type="Proteomes" id="UP000178646">
    <property type="component" value="Unassembled WGS sequence"/>
</dbReference>
<dbReference type="InterPro" id="IPR007083">
    <property type="entry name" value="RNA_pol_Rpb1_4"/>
</dbReference>
<evidence type="ECO:0000256" key="7">
    <source>
        <dbReference type="HAMAP-Rule" id="MF_01322"/>
    </source>
</evidence>
<dbReference type="Pfam" id="PF00623">
    <property type="entry name" value="RNA_pol_Rpb1_2"/>
    <property type="match status" value="2"/>
</dbReference>
<dbReference type="Pfam" id="PF04998">
    <property type="entry name" value="RNA_pol_Rpb1_5"/>
    <property type="match status" value="1"/>
</dbReference>
<feature type="binding site" evidence="7">
    <location>
        <position position="900"/>
    </location>
    <ligand>
        <name>Zn(2+)</name>
        <dbReference type="ChEBI" id="CHEBI:29105"/>
        <label>2</label>
    </ligand>
</feature>
<dbReference type="EC" id="2.7.7.6" evidence="7"/>
<keyword evidence="3 7" id="KW-0548">Nucleotidyltransferase</keyword>
<dbReference type="GO" id="GO:0000287">
    <property type="term" value="F:magnesium ion binding"/>
    <property type="evidence" value="ECO:0007669"/>
    <property type="project" value="UniProtKB-UniRule"/>
</dbReference>
<dbReference type="InterPro" id="IPR038120">
    <property type="entry name" value="Rpb1_funnel_sf"/>
</dbReference>
<dbReference type="GO" id="GO:0000428">
    <property type="term" value="C:DNA-directed RNA polymerase complex"/>
    <property type="evidence" value="ECO:0007669"/>
    <property type="project" value="UniProtKB-KW"/>
</dbReference>
<feature type="binding site" evidence="7">
    <location>
        <position position="76"/>
    </location>
    <ligand>
        <name>Zn(2+)</name>
        <dbReference type="ChEBI" id="CHEBI:29105"/>
        <label>1</label>
    </ligand>
</feature>
<dbReference type="Gene3D" id="1.10.1790.20">
    <property type="match status" value="1"/>
</dbReference>
<feature type="binding site" evidence="7">
    <location>
        <position position="498"/>
    </location>
    <ligand>
        <name>Mg(2+)</name>
        <dbReference type="ChEBI" id="CHEBI:18420"/>
    </ligand>
</feature>
<feature type="binding site" evidence="7">
    <location>
        <position position="893"/>
    </location>
    <ligand>
        <name>Zn(2+)</name>
        <dbReference type="ChEBI" id="CHEBI:29105"/>
        <label>2</label>
    </ligand>
</feature>
<evidence type="ECO:0000313" key="11">
    <source>
        <dbReference type="Proteomes" id="UP000178646"/>
    </source>
</evidence>
<dbReference type="Pfam" id="PF04983">
    <property type="entry name" value="RNA_pol_Rpb1_3"/>
    <property type="match status" value="1"/>
</dbReference>
<evidence type="ECO:0000256" key="6">
    <source>
        <dbReference type="ARBA" id="ARBA00048552"/>
    </source>
</evidence>
<dbReference type="GO" id="GO:0008270">
    <property type="term" value="F:zinc ion binding"/>
    <property type="evidence" value="ECO:0007669"/>
    <property type="project" value="UniProtKB-UniRule"/>
</dbReference>
<dbReference type="InterPro" id="IPR012754">
    <property type="entry name" value="DNA-dir_RpoC_beta_prime_bact"/>
</dbReference>
<keyword evidence="4 7" id="KW-0479">Metal-binding</keyword>
<dbReference type="Gene3D" id="1.10.274.100">
    <property type="entry name" value="RNA polymerase Rpb1, domain 3"/>
    <property type="match status" value="2"/>
</dbReference>
<dbReference type="PROSITE" id="PS50006">
    <property type="entry name" value="FHA_DOMAIN"/>
    <property type="match status" value="1"/>
</dbReference>
<evidence type="ECO:0000259" key="9">
    <source>
        <dbReference type="PROSITE" id="PS50006"/>
    </source>
</evidence>
<organism evidence="10 11">
    <name type="scientific">Candidatus Terrybacteria bacterium RIFCSPHIGHO2_02_41_19</name>
    <dbReference type="NCBI Taxonomy" id="1802364"/>
    <lineage>
        <taxon>Bacteria</taxon>
        <taxon>Candidatus Terryibacteriota</taxon>
    </lineage>
</organism>
<dbReference type="Gene3D" id="1.10.40.90">
    <property type="match status" value="1"/>
</dbReference>
<feature type="binding site" evidence="7">
    <location>
        <position position="61"/>
    </location>
    <ligand>
        <name>Zn(2+)</name>
        <dbReference type="ChEBI" id="CHEBI:29105"/>
        <label>1</label>
    </ligand>
</feature>
<comment type="catalytic activity">
    <reaction evidence="6 7 8">
        <text>RNA(n) + a ribonucleoside 5'-triphosphate = RNA(n+1) + diphosphate</text>
        <dbReference type="Rhea" id="RHEA:21248"/>
        <dbReference type="Rhea" id="RHEA-COMP:14527"/>
        <dbReference type="Rhea" id="RHEA-COMP:17342"/>
        <dbReference type="ChEBI" id="CHEBI:33019"/>
        <dbReference type="ChEBI" id="CHEBI:61557"/>
        <dbReference type="ChEBI" id="CHEBI:140395"/>
        <dbReference type="EC" id="2.7.7.6"/>
    </reaction>
</comment>
<dbReference type="Gene3D" id="2.40.40.20">
    <property type="match status" value="1"/>
</dbReference>
<dbReference type="Pfam" id="PF05000">
    <property type="entry name" value="RNA_pol_Rpb1_4"/>
    <property type="match status" value="1"/>
</dbReference>
<comment type="cofactor">
    <cofactor evidence="7">
        <name>Mg(2+)</name>
        <dbReference type="ChEBI" id="CHEBI:18420"/>
    </cofactor>
    <text evidence="7">Binds 1 Mg(2+) ion per subunit.</text>
</comment>
<dbReference type="PANTHER" id="PTHR19376:SF54">
    <property type="entry name" value="DNA-DIRECTED RNA POLYMERASE SUBUNIT BETA"/>
    <property type="match status" value="1"/>
</dbReference>
<dbReference type="AlphaFoldDB" id="A0A1G2PLC9"/>
<dbReference type="Gene3D" id="2.40.50.100">
    <property type="match status" value="1"/>
</dbReference>